<dbReference type="AlphaFoldDB" id="A0A8H7THZ8"/>
<organism evidence="1 2">
    <name type="scientific">Cadophora malorum</name>
    <dbReference type="NCBI Taxonomy" id="108018"/>
    <lineage>
        <taxon>Eukaryota</taxon>
        <taxon>Fungi</taxon>
        <taxon>Dikarya</taxon>
        <taxon>Ascomycota</taxon>
        <taxon>Pezizomycotina</taxon>
        <taxon>Leotiomycetes</taxon>
        <taxon>Helotiales</taxon>
        <taxon>Ploettnerulaceae</taxon>
        <taxon>Cadophora</taxon>
    </lineage>
</organism>
<sequence>MPSLLDLPREIRDEIYTYCLVSPTGLIAPYLLPRSSTNSTSLKSPCRRRALKTASTKSKHKKQKQNLHLITSPLTLTPHDPIFHSLNLFLHTLKHEYLSLSLRSTCRQVYNETNGLFWGRNTFYFEGLGEVGRSLGVARTLKVMGQTASRLIERVTIRMSILGPEYGALRKVLNTLSSRARLGNFKRLELVWDEKEFWSLMDALYGGDVPLFDAMIEDLVGGLAGERFERVVRVPICPPGDDDDEEEDRLVHEEVVKCLHYAIGGTMICGDVVRWNDRVMVGI</sequence>
<dbReference type="EMBL" id="JAFJYH010000110">
    <property type="protein sequence ID" value="KAG4419238.1"/>
    <property type="molecule type" value="Genomic_DNA"/>
</dbReference>
<dbReference type="PANTHER" id="PTHR42085:SF1">
    <property type="entry name" value="F-BOX DOMAIN-CONTAINING PROTEIN"/>
    <property type="match status" value="1"/>
</dbReference>
<evidence type="ECO:0000313" key="1">
    <source>
        <dbReference type="EMBL" id="KAG4419238.1"/>
    </source>
</evidence>
<evidence type="ECO:0000313" key="2">
    <source>
        <dbReference type="Proteomes" id="UP000664132"/>
    </source>
</evidence>
<dbReference type="InterPro" id="IPR038883">
    <property type="entry name" value="AN11006-like"/>
</dbReference>
<proteinExistence type="predicted"/>
<dbReference type="PANTHER" id="PTHR42085">
    <property type="entry name" value="F-BOX DOMAIN-CONTAINING PROTEIN"/>
    <property type="match status" value="1"/>
</dbReference>
<gene>
    <name evidence="1" type="ORF">IFR04_007650</name>
</gene>
<reference evidence="1" key="1">
    <citation type="submission" date="2021-02" db="EMBL/GenBank/DDBJ databases">
        <title>Genome sequence Cadophora malorum strain M34.</title>
        <authorList>
            <person name="Stefanovic E."/>
            <person name="Vu D."/>
            <person name="Scully C."/>
            <person name="Dijksterhuis J."/>
            <person name="Roader J."/>
            <person name="Houbraken J."/>
        </authorList>
    </citation>
    <scope>NUCLEOTIDE SEQUENCE</scope>
    <source>
        <strain evidence="1">M34</strain>
    </source>
</reference>
<name>A0A8H7THZ8_9HELO</name>
<dbReference type="OrthoDB" id="5272396at2759"/>
<protein>
    <submittedName>
        <fullName evidence="1">Uncharacterized protein</fullName>
    </submittedName>
</protein>
<dbReference type="Proteomes" id="UP000664132">
    <property type="component" value="Unassembled WGS sequence"/>
</dbReference>
<keyword evidence="2" id="KW-1185">Reference proteome</keyword>
<accession>A0A8H7THZ8</accession>
<comment type="caution">
    <text evidence="1">The sequence shown here is derived from an EMBL/GenBank/DDBJ whole genome shotgun (WGS) entry which is preliminary data.</text>
</comment>